<feature type="non-terminal residue" evidence="3">
    <location>
        <position position="1"/>
    </location>
</feature>
<comment type="caution">
    <text evidence="3">The sequence shown here is derived from an EMBL/GenBank/DDBJ whole genome shotgun (WGS) entry which is preliminary data.</text>
</comment>
<organism evidence="3 4">
    <name type="scientific">Rotaria sordida</name>
    <dbReference type="NCBI Taxonomy" id="392033"/>
    <lineage>
        <taxon>Eukaryota</taxon>
        <taxon>Metazoa</taxon>
        <taxon>Spiralia</taxon>
        <taxon>Gnathifera</taxon>
        <taxon>Rotifera</taxon>
        <taxon>Eurotatoria</taxon>
        <taxon>Bdelloidea</taxon>
        <taxon>Philodinida</taxon>
        <taxon>Philodinidae</taxon>
        <taxon>Rotaria</taxon>
    </lineage>
</organism>
<evidence type="ECO:0000313" key="3">
    <source>
        <dbReference type="EMBL" id="CAF1511066.1"/>
    </source>
</evidence>
<evidence type="ECO:0000256" key="1">
    <source>
        <dbReference type="SAM" id="MobiDB-lite"/>
    </source>
</evidence>
<dbReference type="EMBL" id="CAJNOL010002550">
    <property type="protein sequence ID" value="CAF1511066.1"/>
    <property type="molecule type" value="Genomic_DNA"/>
</dbReference>
<dbReference type="Proteomes" id="UP000663870">
    <property type="component" value="Unassembled WGS sequence"/>
</dbReference>
<sequence>NLNKVGFQQKVDYDYGNDILEETEDFFMVAETDFEKEIPPPLRENVNNILLLGLWHSPVTPPCALLLNKIVDNIKLLIATGINVVIKDKIIHFSLNVQLFNGDLPARAKVNRMVNHNGFYACSRCLFEGERCLYPCRNHTIYKWEDFVRTAPRQRTQEHINTGVMSNRTTTCITPSPIKKVSRGATNIQTFDDDLDCYEYDECDVDENFSIVREVPIYNHQLRQSSSQHPTHRRKDGIYYTPQTKHKRVEERVSSSSPDSTKDQIYILQLMLKEVNQKMDLMHKKEDDIDKKLDSIDKRLVGLARKCPKPCEPLNVLPVIKYNGRNLLSGSIPPTPAGLMKDLINELFTKEEIIDRKHEQINERTQKIKAAIQAWFFYDDDDNITSFWDFEGKIIRGNQRCGHIFRQKHGLADHE</sequence>
<feature type="region of interest" description="Disordered" evidence="1">
    <location>
        <begin position="223"/>
        <end position="259"/>
    </location>
</feature>
<name>A0A815TV63_9BILA</name>
<gene>
    <name evidence="3" type="ORF">JXQ802_LOCUS40998</name>
    <name evidence="2" type="ORF">PYM288_LOCUS26298</name>
</gene>
<dbReference type="Proteomes" id="UP000663854">
    <property type="component" value="Unassembled WGS sequence"/>
</dbReference>
<evidence type="ECO:0000313" key="4">
    <source>
        <dbReference type="Proteomes" id="UP000663870"/>
    </source>
</evidence>
<dbReference type="EMBL" id="CAJNOH010001551">
    <property type="protein sequence ID" value="CAF1229297.1"/>
    <property type="molecule type" value="Genomic_DNA"/>
</dbReference>
<dbReference type="AlphaFoldDB" id="A0A815TV63"/>
<evidence type="ECO:0000313" key="2">
    <source>
        <dbReference type="EMBL" id="CAF1229297.1"/>
    </source>
</evidence>
<reference evidence="3" key="1">
    <citation type="submission" date="2021-02" db="EMBL/GenBank/DDBJ databases">
        <authorList>
            <person name="Nowell W R."/>
        </authorList>
    </citation>
    <scope>NUCLEOTIDE SEQUENCE</scope>
</reference>
<accession>A0A815TV63</accession>
<keyword evidence="4" id="KW-1185">Reference proteome</keyword>
<proteinExistence type="predicted"/>
<protein>
    <submittedName>
        <fullName evidence="3">Uncharacterized protein</fullName>
    </submittedName>
</protein>